<dbReference type="Proteomes" id="UP001500393">
    <property type="component" value="Unassembled WGS sequence"/>
</dbReference>
<keyword evidence="1" id="KW-1133">Transmembrane helix</keyword>
<evidence type="ECO:0000256" key="1">
    <source>
        <dbReference type="SAM" id="Phobius"/>
    </source>
</evidence>
<gene>
    <name evidence="2" type="ORF">GCM10009789_79340</name>
</gene>
<reference evidence="2 3" key="1">
    <citation type="journal article" date="2019" name="Int. J. Syst. Evol. Microbiol.">
        <title>The Global Catalogue of Microorganisms (GCM) 10K type strain sequencing project: providing services to taxonomists for standard genome sequencing and annotation.</title>
        <authorList>
            <consortium name="The Broad Institute Genomics Platform"/>
            <consortium name="The Broad Institute Genome Sequencing Center for Infectious Disease"/>
            <person name="Wu L."/>
            <person name="Ma J."/>
        </authorList>
    </citation>
    <scope>NUCLEOTIDE SEQUENCE [LARGE SCALE GENOMIC DNA]</scope>
    <source>
        <strain evidence="2 3">JCM 14969</strain>
    </source>
</reference>
<keyword evidence="1" id="KW-0472">Membrane</keyword>
<protein>
    <submittedName>
        <fullName evidence="2">Uncharacterized protein</fullName>
    </submittedName>
</protein>
<sequence>MRDPRTELLTEYVDEQTPDEAPPFEFVERAVRRQRRTRMLAASVAVVVVAGGAAFAATGLPQAEEPAGPAQTIATAAVGLLDDGPPPDQFGLGTTVLRLDKEIPIKAVRVDPERPDVLVVEAARDAQAETCLPHTVARILAQTATTIRVAAYRYTAPDQPEGPQCQKDAVVRISLDLRRDVGARTVLAGSTGHRVVLN</sequence>
<dbReference type="EMBL" id="BAAAOS010000063">
    <property type="protein sequence ID" value="GAA1613232.1"/>
    <property type="molecule type" value="Genomic_DNA"/>
</dbReference>
<keyword evidence="1" id="KW-0812">Transmembrane</keyword>
<feature type="transmembrane region" description="Helical" evidence="1">
    <location>
        <begin position="39"/>
        <end position="60"/>
    </location>
</feature>
<evidence type="ECO:0000313" key="3">
    <source>
        <dbReference type="Proteomes" id="UP001500393"/>
    </source>
</evidence>
<keyword evidence="3" id="KW-1185">Reference proteome</keyword>
<dbReference type="RefSeq" id="WP_344221910.1">
    <property type="nucleotide sequence ID" value="NZ_BAAAOS010000063.1"/>
</dbReference>
<organism evidence="2 3">
    <name type="scientific">Kribbella sancticallisti</name>
    <dbReference type="NCBI Taxonomy" id="460087"/>
    <lineage>
        <taxon>Bacteria</taxon>
        <taxon>Bacillati</taxon>
        <taxon>Actinomycetota</taxon>
        <taxon>Actinomycetes</taxon>
        <taxon>Propionibacteriales</taxon>
        <taxon>Kribbellaceae</taxon>
        <taxon>Kribbella</taxon>
    </lineage>
</organism>
<accession>A0ABN2ERN1</accession>
<name>A0ABN2ERN1_9ACTN</name>
<evidence type="ECO:0000313" key="2">
    <source>
        <dbReference type="EMBL" id="GAA1613232.1"/>
    </source>
</evidence>
<comment type="caution">
    <text evidence="2">The sequence shown here is derived from an EMBL/GenBank/DDBJ whole genome shotgun (WGS) entry which is preliminary data.</text>
</comment>
<proteinExistence type="predicted"/>